<dbReference type="GO" id="GO:0016491">
    <property type="term" value="F:oxidoreductase activity"/>
    <property type="evidence" value="ECO:0007669"/>
    <property type="project" value="UniProtKB-KW"/>
</dbReference>
<evidence type="ECO:0000313" key="3">
    <source>
        <dbReference type="Proteomes" id="UP000800094"/>
    </source>
</evidence>
<dbReference type="Pfam" id="PF14027">
    <property type="entry name" value="Questin_oxidase"/>
    <property type="match status" value="1"/>
</dbReference>
<dbReference type="PANTHER" id="PTHR35870">
    <property type="entry name" value="PROTEIN, PUTATIVE (AFU_ORTHOLOGUE AFUA_5G03330)-RELATED"/>
    <property type="match status" value="1"/>
</dbReference>
<dbReference type="AlphaFoldDB" id="A0A6A6IMP4"/>
<dbReference type="GeneID" id="54576801"/>
<name>A0A6A6IMP4_9PLEO</name>
<organism evidence="2 3">
    <name type="scientific">Trematosphaeria pertusa</name>
    <dbReference type="NCBI Taxonomy" id="390896"/>
    <lineage>
        <taxon>Eukaryota</taxon>
        <taxon>Fungi</taxon>
        <taxon>Dikarya</taxon>
        <taxon>Ascomycota</taxon>
        <taxon>Pezizomycotina</taxon>
        <taxon>Dothideomycetes</taxon>
        <taxon>Pleosporomycetidae</taxon>
        <taxon>Pleosporales</taxon>
        <taxon>Massarineae</taxon>
        <taxon>Trematosphaeriaceae</taxon>
        <taxon>Trematosphaeria</taxon>
    </lineage>
</organism>
<proteinExistence type="predicted"/>
<keyword evidence="3" id="KW-1185">Reference proteome</keyword>
<dbReference type="PANTHER" id="PTHR35870:SF1">
    <property type="entry name" value="PROTEIN, PUTATIVE (AFU_ORTHOLOGUE AFUA_5G03330)-RELATED"/>
    <property type="match status" value="1"/>
</dbReference>
<evidence type="ECO:0008006" key="4">
    <source>
        <dbReference type="Google" id="ProtNLM"/>
    </source>
</evidence>
<accession>A0A6A6IMP4</accession>
<gene>
    <name evidence="2" type="ORF">BU26DRAFT_422603</name>
</gene>
<evidence type="ECO:0000313" key="2">
    <source>
        <dbReference type="EMBL" id="KAF2251845.1"/>
    </source>
</evidence>
<dbReference type="EMBL" id="ML987192">
    <property type="protein sequence ID" value="KAF2251845.1"/>
    <property type="molecule type" value="Genomic_DNA"/>
</dbReference>
<keyword evidence="1" id="KW-0560">Oxidoreductase</keyword>
<dbReference type="InterPro" id="IPR025337">
    <property type="entry name" value="Questin_oxidase-like"/>
</dbReference>
<evidence type="ECO:0000256" key="1">
    <source>
        <dbReference type="ARBA" id="ARBA00023002"/>
    </source>
</evidence>
<reference evidence="2" key="1">
    <citation type="journal article" date="2020" name="Stud. Mycol.">
        <title>101 Dothideomycetes genomes: a test case for predicting lifestyles and emergence of pathogens.</title>
        <authorList>
            <person name="Haridas S."/>
            <person name="Albert R."/>
            <person name="Binder M."/>
            <person name="Bloem J."/>
            <person name="Labutti K."/>
            <person name="Salamov A."/>
            <person name="Andreopoulos B."/>
            <person name="Baker S."/>
            <person name="Barry K."/>
            <person name="Bills G."/>
            <person name="Bluhm B."/>
            <person name="Cannon C."/>
            <person name="Castanera R."/>
            <person name="Culley D."/>
            <person name="Daum C."/>
            <person name="Ezra D."/>
            <person name="Gonzalez J."/>
            <person name="Henrissat B."/>
            <person name="Kuo A."/>
            <person name="Liang C."/>
            <person name="Lipzen A."/>
            <person name="Lutzoni F."/>
            <person name="Magnuson J."/>
            <person name="Mondo S."/>
            <person name="Nolan M."/>
            <person name="Ohm R."/>
            <person name="Pangilinan J."/>
            <person name="Park H.-J."/>
            <person name="Ramirez L."/>
            <person name="Alfaro M."/>
            <person name="Sun H."/>
            <person name="Tritt A."/>
            <person name="Yoshinaga Y."/>
            <person name="Zwiers L.-H."/>
            <person name="Turgeon B."/>
            <person name="Goodwin S."/>
            <person name="Spatafora J."/>
            <person name="Crous P."/>
            <person name="Grigoriev I."/>
        </authorList>
    </citation>
    <scope>NUCLEOTIDE SEQUENCE</scope>
    <source>
        <strain evidence="2">CBS 122368</strain>
    </source>
</reference>
<dbReference type="OrthoDB" id="10004862at2759"/>
<dbReference type="Proteomes" id="UP000800094">
    <property type="component" value="Unassembled WGS sequence"/>
</dbReference>
<sequence>MKSTLPSGATPYNVQLSTEHSPGYTHVEGLTRESADTASDLLMLNHAKYHTYFHKQVGLHNHIVHQLCTLWALGASPAEMQTAYDLNKTFQLPHFHHNAETLVKMRDPAFFRECLGKSEFYNDYLHFFQDEIAERGAEEVLKEYVFKGDERADDMLGRMHSGFLHPIIHLGFSLEFNQPCLVAESLAGACVHDNWPLPILLSIEQHLSSHPDTPRKSMLSILQTLQTDPIFAAAAKTGAVLNRVTDALIPHAGPQLSSLLAQWRVEPTQEDIAYKTAEMANLCAYTLAAAQHPAKEPAMDFFMMHSVNLGVFYPVFMRLHWLTLEQKARLLNWKGWMDLVIYAACACPTLYLDRVTDYKPKAPGGWDNVVSRAIRYPDDGHTAKLIRALIGARNLSASHTANPELPLAQKDFLQIAHMTMDSVERMQDPGYKVPEKLSKFYGEALGYEDEVVRVVARWVRWPGIEGAWDDFPDLEARARL</sequence>
<dbReference type="RefSeq" id="XP_033686849.1">
    <property type="nucleotide sequence ID" value="XM_033823471.1"/>
</dbReference>
<protein>
    <recommendedName>
        <fullName evidence="4">HypA-like protein</fullName>
    </recommendedName>
</protein>